<name>A0A5D2SV34_GOSMU</name>
<reference evidence="2 3" key="1">
    <citation type="submission" date="2019-07" db="EMBL/GenBank/DDBJ databases">
        <title>WGS assembly of Gossypium mustelinum.</title>
        <authorList>
            <person name="Chen Z.J."/>
            <person name="Sreedasyam A."/>
            <person name="Ando A."/>
            <person name="Song Q."/>
            <person name="De L."/>
            <person name="Hulse-Kemp A."/>
            <person name="Ding M."/>
            <person name="Ye W."/>
            <person name="Kirkbride R."/>
            <person name="Jenkins J."/>
            <person name="Plott C."/>
            <person name="Lovell J."/>
            <person name="Lin Y.-M."/>
            <person name="Vaughn R."/>
            <person name="Liu B."/>
            <person name="Li W."/>
            <person name="Simpson S."/>
            <person name="Scheffler B."/>
            <person name="Saski C."/>
            <person name="Grover C."/>
            <person name="Hu G."/>
            <person name="Conover J."/>
            <person name="Carlson J."/>
            <person name="Shu S."/>
            <person name="Boston L."/>
            <person name="Williams M."/>
            <person name="Peterson D."/>
            <person name="Mcgee K."/>
            <person name="Jones D."/>
            <person name="Wendel J."/>
            <person name="Stelly D."/>
            <person name="Grimwood J."/>
            <person name="Schmutz J."/>
        </authorList>
    </citation>
    <scope>NUCLEOTIDE SEQUENCE [LARGE SCALE GENOMIC DNA]</scope>
    <source>
        <strain evidence="2">1408120.09</strain>
    </source>
</reference>
<evidence type="ECO:0000313" key="3">
    <source>
        <dbReference type="Proteomes" id="UP000323597"/>
    </source>
</evidence>
<evidence type="ECO:0000313" key="2">
    <source>
        <dbReference type="EMBL" id="TYI56829.1"/>
    </source>
</evidence>
<accession>A0A5D2SV34</accession>
<evidence type="ECO:0000256" key="1">
    <source>
        <dbReference type="SAM" id="Phobius"/>
    </source>
</evidence>
<gene>
    <name evidence="2" type="ORF">E1A91_D11G239500v1</name>
</gene>
<dbReference type="EMBL" id="CM017659">
    <property type="protein sequence ID" value="TYI56829.1"/>
    <property type="molecule type" value="Genomic_DNA"/>
</dbReference>
<keyword evidence="1" id="KW-0472">Membrane</keyword>
<organism evidence="2 3">
    <name type="scientific">Gossypium mustelinum</name>
    <name type="common">Cotton</name>
    <name type="synonym">Gossypium caicoense</name>
    <dbReference type="NCBI Taxonomy" id="34275"/>
    <lineage>
        <taxon>Eukaryota</taxon>
        <taxon>Viridiplantae</taxon>
        <taxon>Streptophyta</taxon>
        <taxon>Embryophyta</taxon>
        <taxon>Tracheophyta</taxon>
        <taxon>Spermatophyta</taxon>
        <taxon>Magnoliopsida</taxon>
        <taxon>eudicotyledons</taxon>
        <taxon>Gunneridae</taxon>
        <taxon>Pentapetalae</taxon>
        <taxon>rosids</taxon>
        <taxon>malvids</taxon>
        <taxon>Malvales</taxon>
        <taxon>Malvaceae</taxon>
        <taxon>Malvoideae</taxon>
        <taxon>Gossypium</taxon>
    </lineage>
</organism>
<keyword evidence="3" id="KW-1185">Reference proteome</keyword>
<dbReference type="AlphaFoldDB" id="A0A5D2SV34"/>
<proteinExistence type="predicted"/>
<protein>
    <submittedName>
        <fullName evidence="2">Uncharacterized protein</fullName>
    </submittedName>
</protein>
<keyword evidence="1" id="KW-0812">Transmembrane</keyword>
<sequence length="80" mass="9254">MDQLHCKSTVKGSDQFRQNLSSPPRRYGHCARRGRRTCDGYCDVREVRLLIFLLAARVSFCLYFVFWASRLGLAIWALLG</sequence>
<feature type="transmembrane region" description="Helical" evidence="1">
    <location>
        <begin position="49"/>
        <end position="79"/>
    </location>
</feature>
<keyword evidence="1" id="KW-1133">Transmembrane helix</keyword>
<dbReference type="Proteomes" id="UP000323597">
    <property type="component" value="Chromosome D11"/>
</dbReference>